<dbReference type="GO" id="GO:0002250">
    <property type="term" value="P:adaptive immune response"/>
    <property type="evidence" value="ECO:0007669"/>
    <property type="project" value="UniProtKB-KW"/>
</dbReference>
<evidence type="ECO:0000256" key="3">
    <source>
        <dbReference type="ARBA" id="ARBA00022491"/>
    </source>
</evidence>
<dbReference type="Gene3D" id="3.30.160.60">
    <property type="entry name" value="Classic Zinc Finger"/>
    <property type="match status" value="5"/>
</dbReference>
<evidence type="ECO:0000259" key="28">
    <source>
        <dbReference type="PROSITE" id="PS50280"/>
    </source>
</evidence>
<dbReference type="InterPro" id="IPR036236">
    <property type="entry name" value="Znf_C2H2_sf"/>
</dbReference>
<evidence type="ECO:0000256" key="2">
    <source>
        <dbReference type="ARBA" id="ARBA00022468"/>
    </source>
</evidence>
<evidence type="ECO:0000256" key="10">
    <source>
        <dbReference type="ARBA" id="ARBA00022737"/>
    </source>
</evidence>
<dbReference type="GO" id="GO:0005737">
    <property type="term" value="C:cytoplasm"/>
    <property type="evidence" value="ECO:0007669"/>
    <property type="project" value="TreeGrafter"/>
</dbReference>
<dbReference type="Proteomes" id="UP000310200">
    <property type="component" value="Unassembled WGS sequence"/>
</dbReference>
<evidence type="ECO:0000256" key="1">
    <source>
        <dbReference type="ARBA" id="ARBA00004123"/>
    </source>
</evidence>
<feature type="compositionally biased region" description="Low complexity" evidence="25">
    <location>
        <begin position="481"/>
        <end position="514"/>
    </location>
</feature>
<dbReference type="SUPFAM" id="SSF57667">
    <property type="entry name" value="beta-beta-alpha zinc fingers"/>
    <property type="match status" value="3"/>
</dbReference>
<sequence length="1340" mass="147801">MEASEWDHATLREEEFEQHAVYLVPDVSASPGDTNRAEASLPRNLVLKPSQALNDVLGVWSTGYIPKGTRFGPLVGQVYTKDSVPADANRKYFWRVYKNNELFYYIDGYDVQKSNWMRYVNPAYSSESQNLIACQYKMNIYFYTIKPILPHQELLVWYCREFAERLNYPLTGELMLQRIRQQVQQSTIPTEISPAVDVISPLKDSSIYERRQMTPTDGSVRSDEGYHSNGYHDEILTPPEESSESDSENNYVLDFSKNAKSSVCNDEILKQDNTAAKNEYRKVKIKISKTYGNFQATKGIADGPTKDKDQEMSSRAVTPELQKPVSPIILQKSTVLSTVPEDEISEKNMKPFYEPEAKGGNLPMSGRPAYLANPSSSILENILLRNSTDNNNNNHSHHHHNGGSQQHHQHHQLHHQTHVDSVTPPPSSPTEMAYSYKKSHRYGNILPCSPDSSSNLPIQTDSCVNSTSGNGGVLSSMQSPTGNLHSSTGGGLHSSTGGSNGSLPPHPGSLHSSSNAGGSIHSVSYTHLEDSNSAGSSSSSSSNQSISPISPIQSPSSYSPNQALITGTHNLHLGHHPGLTIHPNSSSSLNRYSPASSLSPDDHGCSQSGALSPNSQGSRGYRSLPYPLKKKDGKMHYECNVCCKTFGQLSNLKVHLRTHSGERPFKCNVCTKSFTQLAHLQKHHLVHTGKLTNPSISLDVIVGITIKVVPPSLRCYCDKQDLLIKSSIKTQNILLSDLLPNILDNNIFIHLFVNASSGEKPHQCEICKKRFSSTSNLKTHLRLHSGQKPYACDLCPAKFTQFVHLKLHKRLHTNERPYTCQGCDKKYISASGLRTHWKTTSCRPNNIEDELALAAATLPARMTSRHEKERAKQIQEKCQNLLTQMLRDEDNKYCVDCDAKGPRWASWNLGIFLCIRCAGIHRNLGVHISKVKSVNLDTWTPEQSLQQMGNSRARAVYEANLPDSFRRPQTDCSLESFIRAKYEHKKYIAREWVPPPLPKVNWDKELDEEAERQRRRKKESTEATSTVLPPVKKPEVVPQLPKPRSSVSPKLGRTKESSAILDLLGLDAPATNQTNVNGSGDDVFSSFLSAPPASVASTGNDASNGSKTTTIASKSEEESFFNQPTPLPQEKSKMTKDSILALYGTPSHQPAIYGVSGGVYPQHSLPYKQQMPNVGAFGQQSPLNQLGQLPTQMPVTNQIPVNQNQIIANPNSIGVIGANPLGLHIGQMNQLNGVPNAAITMPPQMMMQLGQSNVASNNGWSGMLTQNIQPAPGSNPFFNLTAQQQQSTTFAAQLPQQMSQMSLGDMNFASTTGKPATAAIPGQTLSTNLWHISDVLSQYN</sequence>
<keyword evidence="12" id="KW-0862">Zinc</keyword>
<evidence type="ECO:0000256" key="12">
    <source>
        <dbReference type="ARBA" id="ARBA00022833"/>
    </source>
</evidence>
<dbReference type="PANTHER" id="PTHR45705:SF1">
    <property type="entry name" value="FI20236P1"/>
    <property type="match status" value="1"/>
</dbReference>
<evidence type="ECO:0000256" key="9">
    <source>
        <dbReference type="ARBA" id="ARBA00022723"/>
    </source>
</evidence>
<feature type="domain" description="C2H2-type" evidence="27">
    <location>
        <begin position="637"/>
        <end position="664"/>
    </location>
</feature>
<dbReference type="GO" id="GO:0032259">
    <property type="term" value="P:methylation"/>
    <property type="evidence" value="ECO:0007669"/>
    <property type="project" value="UniProtKB-KW"/>
</dbReference>
<feature type="compositionally biased region" description="Basic and acidic residues" evidence="25">
    <location>
        <begin position="220"/>
        <end position="235"/>
    </location>
</feature>
<evidence type="ECO:0000256" key="18">
    <source>
        <dbReference type="ARBA" id="ARBA00023242"/>
    </source>
</evidence>
<dbReference type="SMART" id="SM00355">
    <property type="entry name" value="ZnF_C2H2"/>
    <property type="match status" value="5"/>
</dbReference>
<reference evidence="29 30" key="1">
    <citation type="journal article" date="2019" name="Philos. Trans. R. Soc. Lond., B, Biol. Sci.">
        <title>Ant behaviour and brain gene expression of defending hosts depend on the ecological success of the intruding social parasite.</title>
        <authorList>
            <person name="Kaur R."/>
            <person name="Stoldt M."/>
            <person name="Jongepier E."/>
            <person name="Feldmeyer B."/>
            <person name="Menzel F."/>
            <person name="Bornberg-Bauer E."/>
            <person name="Foitzik S."/>
        </authorList>
    </citation>
    <scope>NUCLEOTIDE SEQUENCE [LARGE SCALE GENOMIC DNA]</scope>
    <source>
        <tissue evidence="29">Whole body</tissue>
    </source>
</reference>
<feature type="domain" description="C2H2-type" evidence="27">
    <location>
        <begin position="665"/>
        <end position="692"/>
    </location>
</feature>
<keyword evidence="8" id="KW-0949">S-adenosyl-L-methionine</keyword>
<evidence type="ECO:0000259" key="26">
    <source>
        <dbReference type="PROSITE" id="PS50115"/>
    </source>
</evidence>
<dbReference type="FunFam" id="3.30.160.60:FF:000132">
    <property type="entry name" value="PR domain zinc finger protein 1"/>
    <property type="match status" value="1"/>
</dbReference>
<dbReference type="PANTHER" id="PTHR45705">
    <property type="entry name" value="FI20236P1"/>
    <property type="match status" value="1"/>
</dbReference>
<feature type="coiled-coil region" evidence="24">
    <location>
        <begin position="864"/>
        <end position="891"/>
    </location>
</feature>
<feature type="compositionally biased region" description="Polar residues" evidence="25">
    <location>
        <begin position="515"/>
        <end position="525"/>
    </location>
</feature>
<keyword evidence="3" id="KW-0678">Repressor</keyword>
<dbReference type="InterPro" id="IPR044732">
    <property type="entry name" value="ArfGAP_SMAP1-like"/>
</dbReference>
<feature type="region of interest" description="Disordered" evidence="25">
    <location>
        <begin position="459"/>
        <end position="627"/>
    </location>
</feature>
<feature type="region of interest" description="Disordered" evidence="25">
    <location>
        <begin position="210"/>
        <end position="248"/>
    </location>
</feature>
<keyword evidence="13" id="KW-0391">Immunity</keyword>
<feature type="domain" description="C2H2-type" evidence="27">
    <location>
        <begin position="762"/>
        <end position="789"/>
    </location>
</feature>
<keyword evidence="10" id="KW-0677">Repeat</keyword>
<dbReference type="Pfam" id="PF21549">
    <property type="entry name" value="PRDM2_PR"/>
    <property type="match status" value="1"/>
</dbReference>
<dbReference type="InterPro" id="IPR038508">
    <property type="entry name" value="ArfGAP_dom_sf"/>
</dbReference>
<dbReference type="GO" id="GO:0003677">
    <property type="term" value="F:DNA binding"/>
    <property type="evidence" value="ECO:0007669"/>
    <property type="project" value="UniProtKB-KW"/>
</dbReference>
<dbReference type="EMBL" id="QBLH01001363">
    <property type="protein sequence ID" value="TGZ52216.1"/>
    <property type="molecule type" value="Genomic_DNA"/>
</dbReference>
<dbReference type="InterPro" id="IPR001164">
    <property type="entry name" value="ArfGAP_dom"/>
</dbReference>
<keyword evidence="15" id="KW-0238">DNA-binding</keyword>
<evidence type="ECO:0000256" key="16">
    <source>
        <dbReference type="ARBA" id="ARBA00023130"/>
    </source>
</evidence>
<dbReference type="CDD" id="cd08839">
    <property type="entry name" value="ArfGap_SMAP"/>
    <property type="match status" value="1"/>
</dbReference>
<keyword evidence="11 23" id="KW-0863">Zinc-finger</keyword>
<dbReference type="Gene3D" id="1.10.220.150">
    <property type="entry name" value="Arf GTPase activating protein"/>
    <property type="match status" value="1"/>
</dbReference>
<dbReference type="PROSITE" id="PS00028">
    <property type="entry name" value="ZINC_FINGER_C2H2_1"/>
    <property type="match status" value="4"/>
</dbReference>
<dbReference type="CDD" id="cd19187">
    <property type="entry name" value="PR-SET_PRDM1"/>
    <property type="match status" value="1"/>
</dbReference>
<evidence type="ECO:0000256" key="13">
    <source>
        <dbReference type="ARBA" id="ARBA00022859"/>
    </source>
</evidence>
<dbReference type="Pfam" id="PF00096">
    <property type="entry name" value="zf-C2H2"/>
    <property type="match status" value="4"/>
</dbReference>
<dbReference type="FunFam" id="1.10.220.150:FF:000009">
    <property type="entry name" value="stromal membrane-associated protein 1 isoform X1"/>
    <property type="match status" value="1"/>
</dbReference>
<dbReference type="SUPFAM" id="SSF57863">
    <property type="entry name" value="ArfGap/RecO-like zinc finger"/>
    <property type="match status" value="1"/>
</dbReference>
<dbReference type="InterPro" id="IPR046341">
    <property type="entry name" value="SET_dom_sf"/>
</dbReference>
<dbReference type="GO" id="GO:0005096">
    <property type="term" value="F:GTPase activator activity"/>
    <property type="evidence" value="ECO:0007669"/>
    <property type="project" value="UniProtKB-KW"/>
</dbReference>
<dbReference type="PROSITE" id="PS50157">
    <property type="entry name" value="ZINC_FINGER_C2H2_2"/>
    <property type="match status" value="4"/>
</dbReference>
<dbReference type="FunFam" id="3.30.160.60:FF:000748">
    <property type="entry name" value="PR domain zinc finger protein"/>
    <property type="match status" value="1"/>
</dbReference>
<dbReference type="PROSITE" id="PS50280">
    <property type="entry name" value="SET"/>
    <property type="match status" value="1"/>
</dbReference>
<evidence type="ECO:0000256" key="20">
    <source>
        <dbReference type="ARBA" id="ARBA00067594"/>
    </source>
</evidence>
<dbReference type="GO" id="GO:0045087">
    <property type="term" value="P:innate immune response"/>
    <property type="evidence" value="ECO:0007669"/>
    <property type="project" value="UniProtKB-KW"/>
</dbReference>
<feature type="domain" description="C2H2-type" evidence="27">
    <location>
        <begin position="790"/>
        <end position="817"/>
    </location>
</feature>
<evidence type="ECO:0000256" key="19">
    <source>
        <dbReference type="ARBA" id="ARBA00063130"/>
    </source>
</evidence>
<dbReference type="GO" id="GO:0008170">
    <property type="term" value="F:N-methyltransferase activity"/>
    <property type="evidence" value="ECO:0007669"/>
    <property type="project" value="UniProtKB-ARBA"/>
</dbReference>
<dbReference type="PROSITE" id="PS50115">
    <property type="entry name" value="ARFGAP"/>
    <property type="match status" value="1"/>
</dbReference>
<keyword evidence="4" id="KW-1017">Isopeptide bond</keyword>
<dbReference type="FunFam" id="2.170.270.10:FF:000019">
    <property type="entry name" value="PR domain zinc finger protein 1"/>
    <property type="match status" value="1"/>
</dbReference>
<accession>A0A4S2KS00</accession>
<evidence type="ECO:0000313" key="29">
    <source>
        <dbReference type="EMBL" id="TGZ52216.1"/>
    </source>
</evidence>
<gene>
    <name evidence="29" type="ORF">DBV15_03743</name>
</gene>
<evidence type="ECO:0000256" key="24">
    <source>
        <dbReference type="SAM" id="Coils"/>
    </source>
</evidence>
<keyword evidence="6" id="KW-0489">Methyltransferase</keyword>
<evidence type="ECO:0000256" key="21">
    <source>
        <dbReference type="ARBA" id="ARBA00078797"/>
    </source>
</evidence>
<protein>
    <recommendedName>
        <fullName evidence="20">PR domain zinc finger protein 1</fullName>
    </recommendedName>
    <alternativeName>
        <fullName evidence="21">Beta-interferon gene positive regulatory domain I-binding factor</fullName>
    </alternativeName>
    <alternativeName>
        <fullName evidence="22">PR domain-containing protein 1</fullName>
    </alternativeName>
</protein>
<dbReference type="SUPFAM" id="SSF82199">
    <property type="entry name" value="SET domain"/>
    <property type="match status" value="1"/>
</dbReference>
<dbReference type="InterPro" id="IPR037278">
    <property type="entry name" value="ARFGAP/RecO"/>
</dbReference>
<feature type="region of interest" description="Disordered" evidence="25">
    <location>
        <begin position="386"/>
        <end position="433"/>
    </location>
</feature>
<evidence type="ECO:0000256" key="14">
    <source>
        <dbReference type="ARBA" id="ARBA00023015"/>
    </source>
</evidence>
<dbReference type="GO" id="GO:0001227">
    <property type="term" value="F:DNA-binding transcription repressor activity, RNA polymerase II-specific"/>
    <property type="evidence" value="ECO:0007669"/>
    <property type="project" value="InterPro"/>
</dbReference>
<dbReference type="FunFam" id="3.30.160.60:FF:000436">
    <property type="entry name" value="PR domain zinc finger protein 4"/>
    <property type="match status" value="1"/>
</dbReference>
<dbReference type="InterPro" id="IPR013087">
    <property type="entry name" value="Znf_C2H2_type"/>
</dbReference>
<feature type="region of interest" description="Disordered" evidence="25">
    <location>
        <begin position="1011"/>
        <end position="1053"/>
    </location>
</feature>
<evidence type="ECO:0000256" key="5">
    <source>
        <dbReference type="ARBA" id="ARBA00022588"/>
    </source>
</evidence>
<evidence type="ECO:0000256" key="11">
    <source>
        <dbReference type="ARBA" id="ARBA00022771"/>
    </source>
</evidence>
<dbReference type="FunFam" id="3.30.160.60:FF:000833">
    <property type="entry name" value="PR domain zinc finger protein"/>
    <property type="match status" value="1"/>
</dbReference>
<keyword evidence="7" id="KW-0808">Transferase</keyword>
<keyword evidence="5" id="KW-0399">Innate immunity</keyword>
<evidence type="ECO:0000256" key="23">
    <source>
        <dbReference type="PROSITE-ProRule" id="PRU00042"/>
    </source>
</evidence>
<evidence type="ECO:0000256" key="6">
    <source>
        <dbReference type="ARBA" id="ARBA00022603"/>
    </source>
</evidence>
<dbReference type="SMART" id="SM00105">
    <property type="entry name" value="ArfGap"/>
    <property type="match status" value="1"/>
</dbReference>
<dbReference type="GO" id="GO:0005634">
    <property type="term" value="C:nucleus"/>
    <property type="evidence" value="ECO:0007669"/>
    <property type="project" value="UniProtKB-SubCell"/>
</dbReference>
<feature type="domain" description="SET" evidence="28">
    <location>
        <begin position="43"/>
        <end position="159"/>
    </location>
</feature>
<evidence type="ECO:0000313" key="30">
    <source>
        <dbReference type="Proteomes" id="UP000310200"/>
    </source>
</evidence>
<dbReference type="FunFam" id="3.30.160.60:FF:000211">
    <property type="entry name" value="PR domain zinc finger protein 1"/>
    <property type="match status" value="1"/>
</dbReference>
<keyword evidence="9" id="KW-0479">Metal-binding</keyword>
<keyword evidence="2" id="KW-0343">GTPase activation</keyword>
<feature type="compositionally biased region" description="Low complexity" evidence="25">
    <location>
        <begin position="531"/>
        <end position="562"/>
    </location>
</feature>
<feature type="domain" description="Arf-GAP" evidence="26">
    <location>
        <begin position="879"/>
        <end position="995"/>
    </location>
</feature>
<evidence type="ECO:0000256" key="4">
    <source>
        <dbReference type="ARBA" id="ARBA00022499"/>
    </source>
</evidence>
<dbReference type="InterPro" id="IPR044413">
    <property type="entry name" value="PRDM1_PR-SET"/>
</dbReference>
<keyword evidence="30" id="KW-1185">Reference proteome</keyword>
<evidence type="ECO:0000256" key="25">
    <source>
        <dbReference type="SAM" id="MobiDB-lite"/>
    </source>
</evidence>
<feature type="compositionally biased region" description="Polar residues" evidence="25">
    <location>
        <begin position="582"/>
        <end position="618"/>
    </location>
</feature>
<comment type="subcellular location">
    <subcellularLocation>
        <location evidence="1">Nucleus</location>
    </subcellularLocation>
</comment>
<evidence type="ECO:0000256" key="15">
    <source>
        <dbReference type="ARBA" id="ARBA00023125"/>
    </source>
</evidence>
<evidence type="ECO:0000256" key="22">
    <source>
        <dbReference type="ARBA" id="ARBA00082169"/>
    </source>
</evidence>
<dbReference type="STRING" id="300112.A0A4S2KS00"/>
<dbReference type="GO" id="GO:0008757">
    <property type="term" value="F:S-adenosylmethionine-dependent methyltransferase activity"/>
    <property type="evidence" value="ECO:0007669"/>
    <property type="project" value="UniProtKB-ARBA"/>
</dbReference>
<dbReference type="InterPro" id="IPR051718">
    <property type="entry name" value="ARF_GTPase-activating"/>
</dbReference>
<evidence type="ECO:0000256" key="8">
    <source>
        <dbReference type="ARBA" id="ARBA00022691"/>
    </source>
</evidence>
<evidence type="ECO:0000256" key="17">
    <source>
        <dbReference type="ARBA" id="ARBA00023163"/>
    </source>
</evidence>
<evidence type="ECO:0000256" key="7">
    <source>
        <dbReference type="ARBA" id="ARBA00022679"/>
    </source>
</evidence>
<organism evidence="29 30">
    <name type="scientific">Temnothorax longispinosus</name>
    <dbReference type="NCBI Taxonomy" id="300112"/>
    <lineage>
        <taxon>Eukaryota</taxon>
        <taxon>Metazoa</taxon>
        <taxon>Ecdysozoa</taxon>
        <taxon>Arthropoda</taxon>
        <taxon>Hexapoda</taxon>
        <taxon>Insecta</taxon>
        <taxon>Pterygota</taxon>
        <taxon>Neoptera</taxon>
        <taxon>Endopterygota</taxon>
        <taxon>Hymenoptera</taxon>
        <taxon>Apocrita</taxon>
        <taxon>Aculeata</taxon>
        <taxon>Formicoidea</taxon>
        <taxon>Formicidae</taxon>
        <taxon>Myrmicinae</taxon>
        <taxon>Temnothorax</taxon>
    </lineage>
</organism>
<dbReference type="GO" id="GO:0008270">
    <property type="term" value="F:zinc ion binding"/>
    <property type="evidence" value="ECO:0007669"/>
    <property type="project" value="UniProtKB-KW"/>
</dbReference>
<dbReference type="InterPro" id="IPR001214">
    <property type="entry name" value="SET_dom"/>
</dbReference>
<evidence type="ECO:0000259" key="27">
    <source>
        <dbReference type="PROSITE" id="PS50157"/>
    </source>
</evidence>
<keyword evidence="18" id="KW-0539">Nucleus</keyword>
<comment type="subunit">
    <text evidence="19">Interacts with PRMT5. Interacts with FBXO10. Interacts with FBXO11. Interacts with multiple nuclear sumoylation E3 ligases, including CBX4, PIAS1, PIAS2, PIAS3, PIAS4, PML and RNF4, but not RANBP2. Interacts with LDB1, SMARCD3 and SMARCC1. Interacts with EEIG1; following TNFSF11/RANKL stimulation in bone marrow-derived macrophages, the interaction promotes the binding of PRDM1/BLIMP1 to the gene promoter of IRF8.</text>
</comment>
<dbReference type="GO" id="GO:0008276">
    <property type="term" value="F:protein methyltransferase activity"/>
    <property type="evidence" value="ECO:0007669"/>
    <property type="project" value="UniProtKB-ARBA"/>
</dbReference>
<feature type="compositionally biased region" description="Polar residues" evidence="25">
    <location>
        <begin position="459"/>
        <end position="480"/>
    </location>
</feature>
<proteinExistence type="predicted"/>
<name>A0A4S2KS00_9HYME</name>
<keyword evidence="14" id="KW-0805">Transcription regulation</keyword>
<feature type="region of interest" description="Disordered" evidence="25">
    <location>
        <begin position="298"/>
        <end position="319"/>
    </location>
</feature>
<keyword evidence="24" id="KW-0175">Coiled coil</keyword>
<dbReference type="SMART" id="SM00317">
    <property type="entry name" value="SET"/>
    <property type="match status" value="1"/>
</dbReference>
<keyword evidence="16" id="KW-1064">Adaptive immunity</keyword>
<comment type="caution">
    <text evidence="29">The sequence shown here is derived from an EMBL/GenBank/DDBJ whole genome shotgun (WGS) entry which is preliminary data.</text>
</comment>
<dbReference type="Pfam" id="PF01412">
    <property type="entry name" value="ArfGap"/>
    <property type="match status" value="1"/>
</dbReference>
<dbReference type="PRINTS" id="PR00405">
    <property type="entry name" value="REVINTRACTNG"/>
</dbReference>
<dbReference type="Gene3D" id="2.170.270.10">
    <property type="entry name" value="SET domain"/>
    <property type="match status" value="1"/>
</dbReference>
<keyword evidence="17" id="KW-0804">Transcription</keyword>
<feature type="compositionally biased region" description="Basic residues" evidence="25">
    <location>
        <begin position="395"/>
        <end position="416"/>
    </location>
</feature>